<protein>
    <recommendedName>
        <fullName evidence="3">Reverse transcriptase domain-containing protein</fullName>
    </recommendedName>
</protein>
<reference evidence="1 2" key="1">
    <citation type="submission" date="2017-01" db="EMBL/GenBank/DDBJ databases">
        <title>Novel large sulfur bacteria in the metagenomes of groundwater-fed chemosynthetic microbial mats in the Lake Huron basin.</title>
        <authorList>
            <person name="Sharrar A.M."/>
            <person name="Flood B.E."/>
            <person name="Bailey J.V."/>
            <person name="Jones D.S."/>
            <person name="Biddanda B."/>
            <person name="Ruberg S.A."/>
            <person name="Marcus D.N."/>
            <person name="Dick G.J."/>
        </authorList>
    </citation>
    <scope>NUCLEOTIDE SEQUENCE [LARGE SCALE GENOMIC DNA]</scope>
    <source>
        <strain evidence="1">A8</strain>
    </source>
</reference>
<proteinExistence type="predicted"/>
<accession>A0A1Y1QK12</accession>
<dbReference type="AlphaFoldDB" id="A0A1Y1QK12"/>
<sequence length="124" mass="14136">MPKVFDNLYSQVIDFTNLYEAWHRAAKGKRGNPAAASFEFNLGDELLSLQRELTSQTWQPGEYYSFYIRDPKKRLVSAAPFRDRVVHHALHNVTEAIYDNTFIGDSYANRKGKGTHAALDKAQA</sequence>
<organism evidence="1 2">
    <name type="scientific">Thiothrix lacustris</name>
    <dbReference type="NCBI Taxonomy" id="525917"/>
    <lineage>
        <taxon>Bacteria</taxon>
        <taxon>Pseudomonadati</taxon>
        <taxon>Pseudomonadota</taxon>
        <taxon>Gammaproteobacteria</taxon>
        <taxon>Thiotrichales</taxon>
        <taxon>Thiotrichaceae</taxon>
        <taxon>Thiothrix</taxon>
    </lineage>
</organism>
<evidence type="ECO:0000313" key="1">
    <source>
        <dbReference type="EMBL" id="OQX07589.1"/>
    </source>
</evidence>
<dbReference type="Proteomes" id="UP000192491">
    <property type="component" value="Unassembled WGS sequence"/>
</dbReference>
<comment type="caution">
    <text evidence="1">The sequence shown here is derived from an EMBL/GenBank/DDBJ whole genome shotgun (WGS) entry which is preliminary data.</text>
</comment>
<gene>
    <name evidence="1" type="ORF">BWK73_27670</name>
</gene>
<dbReference type="SUPFAM" id="SSF56672">
    <property type="entry name" value="DNA/RNA polymerases"/>
    <property type="match status" value="1"/>
</dbReference>
<evidence type="ECO:0000313" key="2">
    <source>
        <dbReference type="Proteomes" id="UP000192491"/>
    </source>
</evidence>
<evidence type="ECO:0008006" key="3">
    <source>
        <dbReference type="Google" id="ProtNLM"/>
    </source>
</evidence>
<dbReference type="InterPro" id="IPR043502">
    <property type="entry name" value="DNA/RNA_pol_sf"/>
</dbReference>
<dbReference type="EMBL" id="MTEJ01000205">
    <property type="protein sequence ID" value="OQX07589.1"/>
    <property type="molecule type" value="Genomic_DNA"/>
</dbReference>
<name>A0A1Y1QK12_9GAMM</name>